<feature type="transmembrane region" description="Helical" evidence="16">
    <location>
        <begin position="323"/>
        <end position="348"/>
    </location>
</feature>
<dbReference type="InterPro" id="IPR030389">
    <property type="entry name" value="G_FEOB_dom"/>
</dbReference>
<gene>
    <name evidence="18" type="ORF">CF386_03740</name>
</gene>
<evidence type="ECO:0000256" key="12">
    <source>
        <dbReference type="ARBA" id="ARBA00023136"/>
    </source>
</evidence>
<dbReference type="InterPro" id="IPR041069">
    <property type="entry name" value="FeoB_Cyto"/>
</dbReference>
<evidence type="ECO:0000256" key="10">
    <source>
        <dbReference type="ARBA" id="ARBA00023065"/>
    </source>
</evidence>
<keyword evidence="11 14" id="KW-0342">GTP-binding</keyword>
<comment type="similarity">
    <text evidence="16">Belongs to the TRAFAC class TrmE-Era-EngA-EngB-Septin-like GTPase superfamily. FeoB GTPase (TC 9.A.8) family.</text>
</comment>
<comment type="function">
    <text evidence="16">Probable transporter of a GTP-driven Fe(2+) uptake system.</text>
</comment>
<keyword evidence="7 14" id="KW-0547">Nucleotide-binding</keyword>
<evidence type="ECO:0000256" key="13">
    <source>
        <dbReference type="NCBIfam" id="TIGR00437"/>
    </source>
</evidence>
<keyword evidence="15" id="KW-0460">Magnesium</keyword>
<dbReference type="GO" id="GO:0005525">
    <property type="term" value="F:GTP binding"/>
    <property type="evidence" value="ECO:0007669"/>
    <property type="project" value="UniProtKB-KW"/>
</dbReference>
<dbReference type="Pfam" id="PF07670">
    <property type="entry name" value="Gate"/>
    <property type="match status" value="2"/>
</dbReference>
<keyword evidence="6 16" id="KW-0812">Transmembrane</keyword>
<evidence type="ECO:0000259" key="17">
    <source>
        <dbReference type="PROSITE" id="PS51711"/>
    </source>
</evidence>
<dbReference type="Gene3D" id="1.10.287.1770">
    <property type="match status" value="1"/>
</dbReference>
<dbReference type="InterPro" id="IPR011642">
    <property type="entry name" value="Gate_dom"/>
</dbReference>
<dbReference type="KEGG" id="pmai:CF386_03740"/>
<dbReference type="Pfam" id="PF17910">
    <property type="entry name" value="FeoB_Cyto"/>
    <property type="match status" value="1"/>
</dbReference>
<dbReference type="PANTHER" id="PTHR43185:SF1">
    <property type="entry name" value="FE(2+) TRANSPORTER FEOB"/>
    <property type="match status" value="1"/>
</dbReference>
<evidence type="ECO:0000256" key="5">
    <source>
        <dbReference type="ARBA" id="ARBA00022519"/>
    </source>
</evidence>
<feature type="domain" description="FeoB-type G" evidence="17">
    <location>
        <begin position="4"/>
        <end position="170"/>
    </location>
</feature>
<sequence length="771" mass="85154">MEKKFTISLLGNPNCGKTTLFNVLTGSKQKTGNWSGVTVDKKTGFFNSENHQYELVDLPGVYSLNDLEGNGSLDEKIARDFILSKKNKLVINIVDGSNLERNLYLTTQLLEMKVPTLLVVNMMDVLKSKGLKLDLKALSSKIGCPVIGIIASKKRGVNELITAIDSQINKLSISDFKVQYPEYLEFEINKISYSLEKHDNFDKNDLRYFAVSYLESNGFGVKELSSQSQQTISESLRVLSDIDEPDLIIADSKYTRVTQILDNSLDETNHSNHKLTQIIDNIVMNKFLGIPIFLFVMYMMFFFSINIGGALQPIFDEGSSAIFIDGAAWLCNYLSFPPFITAVIAQGFGGGVNTLLPFIPQIGLLFLYLSFLEDSGYMARAAFVVDRAMQSIGLPGKSFVPLIVGFGCNTPAISATRTLESQKDRILTAMMAPLVTCGARLAIFGVFAAAFFHGLGSFLVFSLYVLGILVAIGTAIILKKTLLIGESLPNVMEMPLYHVPHIKTVLITTWTRLKGFVIKAGKLIIPICMIVMGLNSITMKGELVTPDTEQNSVLSDFGRAVTPIFKPMGVKDENWPATVGLLTGTLAKEVVVGTLNTLYSKPEEQNNDNDKFDLVGELKTAWDDTIDGLRDSFSITTFLNPVDAAKADADMSDSSMGSMYKAFGGLIPAYAYLIFVLLYIPCVSTIGAISREIGKNWAYLSTLWGVVIAYSLAVIFYQTATFYEHMLSSSIWILFSISLVMITIYLIKISSNKLDWSLGKKLNNNNGRIYE</sequence>
<dbReference type="AlphaFoldDB" id="A0A220VCY8"/>
<dbReference type="Pfam" id="PF07664">
    <property type="entry name" value="FeoB_C"/>
    <property type="match status" value="1"/>
</dbReference>
<keyword evidence="15" id="KW-0479">Metal-binding</keyword>
<dbReference type="CDD" id="cd01879">
    <property type="entry name" value="FeoB"/>
    <property type="match status" value="1"/>
</dbReference>
<dbReference type="Pfam" id="PF02421">
    <property type="entry name" value="FeoB_N"/>
    <property type="match status" value="1"/>
</dbReference>
<reference evidence="18 19" key="1">
    <citation type="journal article" date="2016" name="Int. J. Syst. Evol. Microbiol.">
        <title>Paraphotobacterium marinum gen. nov., sp. nov., a member of the family Vibrionaceae, isolated from surface seawater.</title>
        <authorList>
            <person name="Huang Z."/>
            <person name="Dong C."/>
            <person name="Shao Z."/>
        </authorList>
    </citation>
    <scope>NUCLEOTIDE SEQUENCE [LARGE SCALE GENOMIC DNA]</scope>
    <source>
        <strain evidence="18 19">NSCS20N07D</strain>
    </source>
</reference>
<feature type="binding site" evidence="15">
    <location>
        <position position="22"/>
    </location>
    <ligand>
        <name>Mg(2+)</name>
        <dbReference type="ChEBI" id="CHEBI:18420"/>
        <label>1</label>
    </ligand>
</feature>
<feature type="binding site" evidence="14">
    <location>
        <begin position="11"/>
        <end position="18"/>
    </location>
    <ligand>
        <name>GTP</name>
        <dbReference type="ChEBI" id="CHEBI:37565"/>
        <label>1</label>
    </ligand>
</feature>
<evidence type="ECO:0000256" key="2">
    <source>
        <dbReference type="ARBA" id="ARBA00022448"/>
    </source>
</evidence>
<feature type="binding site" evidence="14">
    <location>
        <begin position="36"/>
        <end position="40"/>
    </location>
    <ligand>
        <name>GTP</name>
        <dbReference type="ChEBI" id="CHEBI:37565"/>
        <label>1</label>
    </ligand>
</feature>
<evidence type="ECO:0000256" key="7">
    <source>
        <dbReference type="ARBA" id="ARBA00022741"/>
    </source>
</evidence>
<dbReference type="NCBIfam" id="TIGR00437">
    <property type="entry name" value="feoB"/>
    <property type="match status" value="1"/>
</dbReference>
<dbReference type="FunFam" id="3.40.50.300:FF:000426">
    <property type="entry name" value="Ferrous iron transport protein B"/>
    <property type="match status" value="1"/>
</dbReference>
<keyword evidence="4 16" id="KW-0410">Iron transport</keyword>
<feature type="transmembrane region" description="Helical" evidence="16">
    <location>
        <begin position="354"/>
        <end position="372"/>
    </location>
</feature>
<proteinExistence type="inferred from homology"/>
<dbReference type="GO" id="GO:0046872">
    <property type="term" value="F:metal ion binding"/>
    <property type="evidence" value="ECO:0007669"/>
    <property type="project" value="UniProtKB-KW"/>
</dbReference>
<evidence type="ECO:0000313" key="19">
    <source>
        <dbReference type="Proteomes" id="UP000242175"/>
    </source>
</evidence>
<feature type="transmembrane region" description="Helical" evidence="16">
    <location>
        <begin position="287"/>
        <end position="311"/>
    </location>
</feature>
<evidence type="ECO:0000256" key="8">
    <source>
        <dbReference type="ARBA" id="ARBA00022989"/>
    </source>
</evidence>
<feature type="binding site" evidence="15">
    <location>
        <position position="26"/>
    </location>
    <ligand>
        <name>Mg(2+)</name>
        <dbReference type="ChEBI" id="CHEBI:18420"/>
        <label>2</label>
    </ligand>
</feature>
<name>A0A220VCY8_9GAMM</name>
<keyword evidence="12 16" id="KW-0472">Membrane</keyword>
<accession>A0A220VCY8</accession>
<feature type="transmembrane region" description="Helical" evidence="16">
    <location>
        <begin position="697"/>
        <end position="717"/>
    </location>
</feature>
<feature type="binding site" evidence="14">
    <location>
        <begin position="121"/>
        <end position="124"/>
    </location>
    <ligand>
        <name>GTP</name>
        <dbReference type="ChEBI" id="CHEBI:37565"/>
        <label>1</label>
    </ligand>
</feature>
<feature type="binding site" evidence="14">
    <location>
        <begin position="57"/>
        <end position="60"/>
    </location>
    <ligand>
        <name>GTP</name>
        <dbReference type="ChEBI" id="CHEBI:37565"/>
        <label>1</label>
    </ligand>
</feature>
<protein>
    <recommendedName>
        <fullName evidence="13 16">Ferrous iron transport protein B</fullName>
    </recommendedName>
</protein>
<dbReference type="NCBIfam" id="NF007105">
    <property type="entry name" value="PRK09554.1"/>
    <property type="match status" value="1"/>
</dbReference>
<dbReference type="SUPFAM" id="SSF52540">
    <property type="entry name" value="P-loop containing nucleoside triphosphate hydrolases"/>
    <property type="match status" value="1"/>
</dbReference>
<feature type="transmembrane region" description="Helical" evidence="16">
    <location>
        <begin position="729"/>
        <end position="747"/>
    </location>
</feature>
<dbReference type="PANTHER" id="PTHR43185">
    <property type="entry name" value="FERROUS IRON TRANSPORT PROTEIN B"/>
    <property type="match status" value="1"/>
</dbReference>
<dbReference type="GO" id="GO:0005886">
    <property type="term" value="C:plasma membrane"/>
    <property type="evidence" value="ECO:0007669"/>
    <property type="project" value="UniProtKB-SubCell"/>
</dbReference>
<dbReference type="EMBL" id="CP022355">
    <property type="protein sequence ID" value="ASK78207.1"/>
    <property type="molecule type" value="Genomic_DNA"/>
</dbReference>
<dbReference type="Gene3D" id="3.40.50.300">
    <property type="entry name" value="P-loop containing nucleotide triphosphate hydrolases"/>
    <property type="match status" value="1"/>
</dbReference>
<feature type="transmembrane region" description="Helical" evidence="16">
    <location>
        <begin position="669"/>
        <end position="690"/>
    </location>
</feature>
<keyword evidence="2 16" id="KW-0813">Transport</keyword>
<keyword evidence="5" id="KW-0997">Cell inner membrane</keyword>
<dbReference type="PROSITE" id="PS51711">
    <property type="entry name" value="G_FEOB"/>
    <property type="match status" value="1"/>
</dbReference>
<feature type="transmembrane region" description="Helical" evidence="16">
    <location>
        <begin position="426"/>
        <end position="452"/>
    </location>
</feature>
<dbReference type="InterPro" id="IPR011640">
    <property type="entry name" value="Fe2_transport_prot_B_C"/>
</dbReference>
<evidence type="ECO:0000256" key="3">
    <source>
        <dbReference type="ARBA" id="ARBA00022475"/>
    </source>
</evidence>
<dbReference type="Proteomes" id="UP000242175">
    <property type="component" value="Chromosome large"/>
</dbReference>
<dbReference type="RefSeq" id="WP_089073116.1">
    <property type="nucleotide sequence ID" value="NZ_CBCSAM010000010.1"/>
</dbReference>
<evidence type="ECO:0000256" key="6">
    <source>
        <dbReference type="ARBA" id="ARBA00022692"/>
    </source>
</evidence>
<keyword evidence="8 16" id="KW-1133">Transmembrane helix</keyword>
<dbReference type="GO" id="GO:0015093">
    <property type="term" value="F:ferrous iron transmembrane transporter activity"/>
    <property type="evidence" value="ECO:0007669"/>
    <property type="project" value="UniProtKB-UniRule"/>
</dbReference>
<dbReference type="InterPro" id="IPR050860">
    <property type="entry name" value="FeoB_GTPase"/>
</dbReference>
<organism evidence="18 19">
    <name type="scientific">Paraphotobacterium marinum</name>
    <dbReference type="NCBI Taxonomy" id="1755811"/>
    <lineage>
        <taxon>Bacteria</taxon>
        <taxon>Pseudomonadati</taxon>
        <taxon>Pseudomonadota</taxon>
        <taxon>Gammaproteobacteria</taxon>
        <taxon>Vibrionales</taxon>
        <taxon>Vibrionaceae</taxon>
        <taxon>Paraphotobacterium</taxon>
    </lineage>
</organism>
<evidence type="ECO:0000256" key="16">
    <source>
        <dbReference type="RuleBase" id="RU362098"/>
    </source>
</evidence>
<evidence type="ECO:0000256" key="11">
    <source>
        <dbReference type="ARBA" id="ARBA00023134"/>
    </source>
</evidence>
<evidence type="ECO:0000256" key="1">
    <source>
        <dbReference type="ARBA" id="ARBA00004429"/>
    </source>
</evidence>
<dbReference type="InterPro" id="IPR003373">
    <property type="entry name" value="Fe2_transport_prot-B"/>
</dbReference>
<evidence type="ECO:0000256" key="14">
    <source>
        <dbReference type="PIRSR" id="PIRSR603373-1"/>
    </source>
</evidence>
<evidence type="ECO:0000256" key="9">
    <source>
        <dbReference type="ARBA" id="ARBA00023004"/>
    </source>
</evidence>
<comment type="subcellular location">
    <subcellularLocation>
        <location evidence="1 16">Cell inner membrane</location>
        <topology evidence="1 16">Multi-pass membrane protein</topology>
    </subcellularLocation>
</comment>
<evidence type="ECO:0000256" key="15">
    <source>
        <dbReference type="PIRSR" id="PIRSR603373-2"/>
    </source>
</evidence>
<dbReference type="OrthoDB" id="9809127at2"/>
<keyword evidence="3" id="KW-1003">Cell membrane</keyword>
<evidence type="ECO:0000313" key="18">
    <source>
        <dbReference type="EMBL" id="ASK78207.1"/>
    </source>
</evidence>
<evidence type="ECO:0000256" key="4">
    <source>
        <dbReference type="ARBA" id="ARBA00022496"/>
    </source>
</evidence>
<keyword evidence="19" id="KW-1185">Reference proteome</keyword>
<keyword evidence="10" id="KW-0406">Ion transport</keyword>
<feature type="transmembrane region" description="Helical" evidence="16">
    <location>
        <begin position="458"/>
        <end position="478"/>
    </location>
</feature>
<feature type="binding site" evidence="15">
    <location>
        <position position="25"/>
    </location>
    <ligand>
        <name>Mg(2+)</name>
        <dbReference type="ChEBI" id="CHEBI:18420"/>
        <label>2</label>
    </ligand>
</feature>
<keyword evidence="9 16" id="KW-0408">Iron</keyword>
<dbReference type="InterPro" id="IPR027417">
    <property type="entry name" value="P-loop_NTPase"/>
</dbReference>